<dbReference type="RefSeq" id="WP_062725024.1">
    <property type="nucleotide sequence ID" value="NZ_KQ948947.1"/>
</dbReference>
<gene>
    <name evidence="2" type="ORF">AQJ67_42020</name>
</gene>
<evidence type="ECO:0000256" key="1">
    <source>
        <dbReference type="SAM" id="Phobius"/>
    </source>
</evidence>
<dbReference type="STRING" id="661399.AQJ67_42020"/>
<dbReference type="EMBL" id="LMWY01000064">
    <property type="protein sequence ID" value="KUN91672.1"/>
    <property type="molecule type" value="Genomic_DNA"/>
</dbReference>
<protein>
    <recommendedName>
        <fullName evidence="4">YcxB-like protein domain-containing protein</fullName>
    </recommendedName>
</protein>
<dbReference type="AlphaFoldDB" id="A0A101TFY7"/>
<dbReference type="OrthoDB" id="4327547at2"/>
<feature type="transmembrane region" description="Helical" evidence="1">
    <location>
        <begin position="41"/>
        <end position="58"/>
    </location>
</feature>
<keyword evidence="1" id="KW-1133">Transmembrane helix</keyword>
<keyword evidence="1" id="KW-0472">Membrane</keyword>
<evidence type="ECO:0000313" key="2">
    <source>
        <dbReference type="EMBL" id="KUN91672.1"/>
    </source>
</evidence>
<sequence length="172" mass="19374">MDHQGRDIIPGADAVELAYQPAREDFLKAVLVRERIRRLHLLRWALVALFVLLTVSQVMSGWPLSAVLSLMCAAAIWGIPHVQAHHGLRTVSWQGGYRTTVSDTGVTTVTDHMTLAQRWSVFRGYRETRDHLVLLSRDPNVLLVEVLPKRGAADPADVDRLRALLDHHLPRL</sequence>
<keyword evidence="3" id="KW-1185">Reference proteome</keyword>
<comment type="caution">
    <text evidence="2">The sequence shown here is derived from an EMBL/GenBank/DDBJ whole genome shotgun (WGS) entry which is preliminary data.</text>
</comment>
<evidence type="ECO:0008006" key="4">
    <source>
        <dbReference type="Google" id="ProtNLM"/>
    </source>
</evidence>
<dbReference type="Proteomes" id="UP000053429">
    <property type="component" value="Unassembled WGS sequence"/>
</dbReference>
<accession>A0A101TFY7</accession>
<keyword evidence="1" id="KW-0812">Transmembrane</keyword>
<name>A0A101TFY7_9ACTN</name>
<proteinExistence type="predicted"/>
<evidence type="ECO:0000313" key="3">
    <source>
        <dbReference type="Proteomes" id="UP000053429"/>
    </source>
</evidence>
<reference evidence="2 3" key="1">
    <citation type="submission" date="2015-10" db="EMBL/GenBank/DDBJ databases">
        <title>Draft genome sequence of Streptomyces caeruleatus NRRL B-24802, type strain for the species Streptomyces caeruleatus.</title>
        <authorList>
            <person name="Ruckert C."/>
            <person name="Winkler A."/>
            <person name="Kalinowski J."/>
            <person name="Kampfer P."/>
            <person name="Glaeser S."/>
        </authorList>
    </citation>
    <scope>NUCLEOTIDE SEQUENCE [LARGE SCALE GENOMIC DNA]</scope>
    <source>
        <strain evidence="2 3">NRRL B-24802</strain>
    </source>
</reference>
<organism evidence="2 3">
    <name type="scientific">Streptomyces caeruleatus</name>
    <dbReference type="NCBI Taxonomy" id="661399"/>
    <lineage>
        <taxon>Bacteria</taxon>
        <taxon>Bacillati</taxon>
        <taxon>Actinomycetota</taxon>
        <taxon>Actinomycetes</taxon>
        <taxon>Kitasatosporales</taxon>
        <taxon>Streptomycetaceae</taxon>
        <taxon>Streptomyces</taxon>
    </lineage>
</organism>